<dbReference type="SMART" id="SM00358">
    <property type="entry name" value="DSRM"/>
    <property type="match status" value="1"/>
</dbReference>
<evidence type="ECO:0000256" key="2">
    <source>
        <dbReference type="PROSITE-ProRule" id="PRU00266"/>
    </source>
</evidence>
<gene>
    <name evidence="6" type="ORF">F5878DRAFT_608745</name>
</gene>
<dbReference type="InterPro" id="IPR036389">
    <property type="entry name" value="RNase_III_sf"/>
</dbReference>
<sequence>MVIVLNDTKQQCYLQSLRVFTMNGTQNMAPPLPQIESNQELTLAVYMHHSLNPANSDTNQNGERLAELGEQVLNLVITNYLFEKKEVLNIALNAQTIRDKRDFYLGRDETILKWLDLYRLKSKLRVAASNIDIMNNSKEMKRYFFTYVGAAFICHDLPTIQDWITRLIDPNAGSSSASHNSDYTSTSQSITPTPDMPPGYITHNSTDVPPYSSSTSPNSTTSANSRINTSLITLALVNEAAAKRHVGIEYPPVKEGLDHMPSWTVRCVIDGQERGIGKAPSQKVAKLEAAQKAYLNMGWS</sequence>
<dbReference type="Gene3D" id="3.30.160.20">
    <property type="match status" value="1"/>
</dbReference>
<organism evidence="6 7">
    <name type="scientific">Lentinula raphanica</name>
    <dbReference type="NCBI Taxonomy" id="153919"/>
    <lineage>
        <taxon>Eukaryota</taxon>
        <taxon>Fungi</taxon>
        <taxon>Dikarya</taxon>
        <taxon>Basidiomycota</taxon>
        <taxon>Agaricomycotina</taxon>
        <taxon>Agaricomycetes</taxon>
        <taxon>Agaricomycetidae</taxon>
        <taxon>Agaricales</taxon>
        <taxon>Marasmiineae</taxon>
        <taxon>Omphalotaceae</taxon>
        <taxon>Lentinula</taxon>
    </lineage>
</organism>
<dbReference type="Pfam" id="PF00035">
    <property type="entry name" value="dsrm"/>
    <property type="match status" value="1"/>
</dbReference>
<evidence type="ECO:0000259" key="5">
    <source>
        <dbReference type="PROSITE" id="PS50142"/>
    </source>
</evidence>
<dbReference type="PROSITE" id="PS50137">
    <property type="entry name" value="DS_RBD"/>
    <property type="match status" value="1"/>
</dbReference>
<keyword evidence="7" id="KW-1185">Reference proteome</keyword>
<dbReference type="GO" id="GO:0003723">
    <property type="term" value="F:RNA binding"/>
    <property type="evidence" value="ECO:0007669"/>
    <property type="project" value="UniProtKB-UniRule"/>
</dbReference>
<dbReference type="SUPFAM" id="SSF69065">
    <property type="entry name" value="RNase III domain-like"/>
    <property type="match status" value="1"/>
</dbReference>
<reference evidence="6" key="1">
    <citation type="submission" date="2022-08" db="EMBL/GenBank/DDBJ databases">
        <authorList>
            <consortium name="DOE Joint Genome Institute"/>
            <person name="Min B."/>
            <person name="Riley R."/>
            <person name="Sierra-Patev S."/>
            <person name="Naranjo-Ortiz M."/>
            <person name="Looney B."/>
            <person name="Konkel Z."/>
            <person name="Slot J.C."/>
            <person name="Sakamoto Y."/>
            <person name="Steenwyk J.L."/>
            <person name="Rokas A."/>
            <person name="Carro J."/>
            <person name="Camarero S."/>
            <person name="Ferreira P."/>
            <person name="Molpeceres G."/>
            <person name="Ruiz-Duenas F.J."/>
            <person name="Serrano A."/>
            <person name="Henrissat B."/>
            <person name="Drula E."/>
            <person name="Hughes K.W."/>
            <person name="Mata J.L."/>
            <person name="Ishikawa N.K."/>
            <person name="Vargas-Isla R."/>
            <person name="Ushijima S."/>
            <person name="Smith C.A."/>
            <person name="Ahrendt S."/>
            <person name="Andreopoulos W."/>
            <person name="He G."/>
            <person name="Labutti K."/>
            <person name="Lipzen A."/>
            <person name="Ng V."/>
            <person name="Sandor L."/>
            <person name="Barry K."/>
            <person name="Martinez A.T."/>
            <person name="Xiao Y."/>
            <person name="Gibbons J.G."/>
            <person name="Terashima K."/>
            <person name="Hibbett D.S."/>
            <person name="Grigoriev I.V."/>
        </authorList>
    </citation>
    <scope>NUCLEOTIDE SEQUENCE</scope>
    <source>
        <strain evidence="6">TFB9207</strain>
    </source>
</reference>
<dbReference type="InterPro" id="IPR000999">
    <property type="entry name" value="RNase_III_dom"/>
</dbReference>
<feature type="region of interest" description="Disordered" evidence="3">
    <location>
        <begin position="172"/>
        <end position="224"/>
    </location>
</feature>
<evidence type="ECO:0000313" key="7">
    <source>
        <dbReference type="Proteomes" id="UP001163846"/>
    </source>
</evidence>
<dbReference type="EMBL" id="MU806019">
    <property type="protein sequence ID" value="KAJ3842037.1"/>
    <property type="molecule type" value="Genomic_DNA"/>
</dbReference>
<dbReference type="GO" id="GO:0004525">
    <property type="term" value="F:ribonuclease III activity"/>
    <property type="evidence" value="ECO:0007669"/>
    <property type="project" value="InterPro"/>
</dbReference>
<feature type="compositionally biased region" description="Low complexity" evidence="3">
    <location>
        <begin position="209"/>
        <end position="224"/>
    </location>
</feature>
<protein>
    <submittedName>
        <fullName evidence="6">Uncharacterized protein</fullName>
    </submittedName>
</protein>
<evidence type="ECO:0000256" key="1">
    <source>
        <dbReference type="ARBA" id="ARBA00022884"/>
    </source>
</evidence>
<dbReference type="AlphaFoldDB" id="A0AA38UHK4"/>
<comment type="caution">
    <text evidence="6">The sequence shown here is derived from an EMBL/GenBank/DDBJ whole genome shotgun (WGS) entry which is preliminary data.</text>
</comment>
<dbReference type="PROSITE" id="PS50142">
    <property type="entry name" value="RNASE_3_2"/>
    <property type="match status" value="1"/>
</dbReference>
<dbReference type="GO" id="GO:0006396">
    <property type="term" value="P:RNA processing"/>
    <property type="evidence" value="ECO:0007669"/>
    <property type="project" value="InterPro"/>
</dbReference>
<dbReference type="Gene3D" id="1.10.1520.10">
    <property type="entry name" value="Ribonuclease III domain"/>
    <property type="match status" value="1"/>
</dbReference>
<proteinExistence type="predicted"/>
<evidence type="ECO:0000256" key="3">
    <source>
        <dbReference type="SAM" id="MobiDB-lite"/>
    </source>
</evidence>
<accession>A0AA38UHK4</accession>
<dbReference type="SUPFAM" id="SSF54768">
    <property type="entry name" value="dsRNA-binding domain-like"/>
    <property type="match status" value="1"/>
</dbReference>
<evidence type="ECO:0000259" key="4">
    <source>
        <dbReference type="PROSITE" id="PS50137"/>
    </source>
</evidence>
<keyword evidence="1 2" id="KW-0694">RNA-binding</keyword>
<feature type="domain" description="RNase III" evidence="5">
    <location>
        <begin position="37"/>
        <end position="84"/>
    </location>
</feature>
<evidence type="ECO:0000313" key="6">
    <source>
        <dbReference type="EMBL" id="KAJ3842037.1"/>
    </source>
</evidence>
<dbReference type="InterPro" id="IPR014720">
    <property type="entry name" value="dsRBD_dom"/>
</dbReference>
<feature type="domain" description="DRBM" evidence="4">
    <location>
        <begin position="232"/>
        <end position="299"/>
    </location>
</feature>
<dbReference type="Proteomes" id="UP001163846">
    <property type="component" value="Unassembled WGS sequence"/>
</dbReference>
<name>A0AA38UHK4_9AGAR</name>
<feature type="compositionally biased region" description="Polar residues" evidence="3">
    <location>
        <begin position="172"/>
        <end position="192"/>
    </location>
</feature>